<evidence type="ECO:0000256" key="17">
    <source>
        <dbReference type="RuleBase" id="RU004460"/>
    </source>
</evidence>
<keyword evidence="23" id="KW-1185">Reference proteome</keyword>
<dbReference type="AlphaFoldDB" id="A0AAE2YPI7"/>
<comment type="similarity">
    <text evidence="1 17">Belongs to the DNA polymerase type-A family.</text>
</comment>
<dbReference type="SMART" id="SM00475">
    <property type="entry name" value="53EXOc"/>
    <property type="match status" value="1"/>
</dbReference>
<dbReference type="PANTHER" id="PTHR10133">
    <property type="entry name" value="DNA POLYMERASE I"/>
    <property type="match status" value="1"/>
</dbReference>
<feature type="domain" description="3'-5' exonuclease" evidence="19">
    <location>
        <begin position="304"/>
        <end position="489"/>
    </location>
</feature>
<evidence type="ECO:0000259" key="19">
    <source>
        <dbReference type="SMART" id="SM00474"/>
    </source>
</evidence>
<evidence type="ECO:0000256" key="5">
    <source>
        <dbReference type="ARBA" id="ARBA00022679"/>
    </source>
</evidence>
<dbReference type="Gene3D" id="3.40.50.1010">
    <property type="entry name" value="5'-nuclease"/>
    <property type="match status" value="1"/>
</dbReference>
<evidence type="ECO:0000256" key="9">
    <source>
        <dbReference type="ARBA" id="ARBA00022763"/>
    </source>
</evidence>
<dbReference type="InterPro" id="IPR001098">
    <property type="entry name" value="DNA-dir_DNA_pol_A_palm_dom"/>
</dbReference>
<dbReference type="EC" id="2.7.7.7" evidence="3 16"/>
<dbReference type="InterPro" id="IPR036397">
    <property type="entry name" value="RNaseH_sf"/>
</dbReference>
<dbReference type="InterPro" id="IPR008918">
    <property type="entry name" value="HhH2"/>
</dbReference>
<evidence type="ECO:0000313" key="23">
    <source>
        <dbReference type="Proteomes" id="UP001197378"/>
    </source>
</evidence>
<dbReference type="InterPro" id="IPR036279">
    <property type="entry name" value="5-3_exonuclease_C_sf"/>
</dbReference>
<proteinExistence type="inferred from homology"/>
<sequence>MTENSRILVDASSFLYRAFHALPDLRAPDGLPTGAIYGVVNMLRRLRREYPQGEIFVVFDAAGPTFRDAIYPEYKAQRPPMPQELRVQIEPLLQWIAAMGLPLLREAGVEADDVIGTLACATPADRPLLIISGDKDLAQLIDARTQIVDTMKNTVLDGQGVRDKFGVPPEQMVDYLALVGDKVDNIPGVPGAGPKTVAKWLGQYGTLDNLLAHADEIGGKIGDALRASRDFLPRSRDLARIRCDLELPAAALVQQPANTAALLALAERLGFNSWRRELQTELAATGDPAGFSPLSGDPIDRSRYLLIDTEDALQDLLARITAAERVAIDTETTSLNPHDAELVGISFAWREGDEIEAAYLPLGHREGRQLPREQVLAELRSWLESDAAKIAQNAKFDWQIFWGQGIEPQGLLRDTLLESYVLDSNGPHDLDHLAERFLQHQNIAYEDVAGKGKKQRSFAEVPIREALPYAAEDADVCLRLDALLWPRIDTEAGLRRVFVEIEMPLALVLARMEWAGVKIDRQQLEALSSELAAAMQQVEREAQELAGQPFNLSSPKQIQEILFDKMQLPSQKKTKGGQASTDEDSLAQLASHSPLPGLILEYRSLAKLRNTYADALPQMIHPRTGRVHTHYRQAVAATGRLSSSDPNLQNIPVRTEQGRRIRAAFIAEPGHLLLSADYSQIELRLMAHFSHDEGLLAAFAAGEDVHRATAAEVFQIPLEDVDAEQRRAAKAINFGLIYGQTAFGLAQQLGVDQASARAYMQRYFERYPGVRAYMEESRKRAREQGFVETLYGRRLYVPEIQSRNPARRAYAERAAINAPLQGSAADLIKLAMIAVDSWLQEDRSRGRMILQVHDELILEVAEERLQEASQALRARMEGVAQLAVPLEVSMGWGASWAEAHS</sequence>
<reference evidence="22" key="1">
    <citation type="journal article" date="2021" name="ISME J.">
        <title>Genomic evolution of the class Acidithiobacillia: deep-branching Proteobacteria living in extreme acidic conditions.</title>
        <authorList>
            <person name="Moya-Beltran A."/>
            <person name="Beard S."/>
            <person name="Rojas-Villalobos C."/>
            <person name="Issotta F."/>
            <person name="Gallardo Y."/>
            <person name="Ulloa R."/>
            <person name="Giaveno A."/>
            <person name="Degli Esposti M."/>
            <person name="Johnson D.B."/>
            <person name="Quatrini R."/>
        </authorList>
    </citation>
    <scope>NUCLEOTIDE SEQUENCE</scope>
    <source>
        <strain evidence="22">VAN18-1</strain>
    </source>
</reference>
<dbReference type="Pfam" id="PF00476">
    <property type="entry name" value="DNA_pol_A"/>
    <property type="match status" value="1"/>
</dbReference>
<dbReference type="SUPFAM" id="SSF56672">
    <property type="entry name" value="DNA/RNA polymerases"/>
    <property type="match status" value="1"/>
</dbReference>
<dbReference type="Gene3D" id="1.10.150.20">
    <property type="entry name" value="5' to 3' exonuclease, C-terminal subdomain"/>
    <property type="match status" value="2"/>
</dbReference>
<dbReference type="SMART" id="SM00482">
    <property type="entry name" value="POLAc"/>
    <property type="match status" value="1"/>
</dbReference>
<evidence type="ECO:0000256" key="7">
    <source>
        <dbReference type="ARBA" id="ARBA00022705"/>
    </source>
</evidence>
<keyword evidence="18" id="KW-0175">Coiled coil</keyword>
<evidence type="ECO:0000256" key="15">
    <source>
        <dbReference type="ARBA" id="ARBA00049244"/>
    </source>
</evidence>
<dbReference type="GO" id="GO:0008409">
    <property type="term" value="F:5'-3' exonuclease activity"/>
    <property type="evidence" value="ECO:0007669"/>
    <property type="project" value="UniProtKB-UniRule"/>
</dbReference>
<organism evidence="22 23">
    <name type="scientific">Igneacidithiobacillus copahuensis</name>
    <dbReference type="NCBI Taxonomy" id="2724909"/>
    <lineage>
        <taxon>Bacteria</taxon>
        <taxon>Pseudomonadati</taxon>
        <taxon>Pseudomonadota</taxon>
        <taxon>Acidithiobacillia</taxon>
        <taxon>Acidithiobacillales</taxon>
        <taxon>Acidithiobacillaceae</taxon>
        <taxon>Igneacidithiobacillus</taxon>
    </lineage>
</organism>
<dbReference type="GO" id="GO:0006302">
    <property type="term" value="P:double-strand break repair"/>
    <property type="evidence" value="ECO:0007669"/>
    <property type="project" value="TreeGrafter"/>
</dbReference>
<keyword evidence="7 17" id="KW-0235">DNA replication</keyword>
<keyword evidence="12 17" id="KW-0239">DNA-directed DNA polymerase</keyword>
<dbReference type="GO" id="GO:0006261">
    <property type="term" value="P:DNA-templated DNA replication"/>
    <property type="evidence" value="ECO:0007669"/>
    <property type="project" value="UniProtKB-UniRule"/>
</dbReference>
<feature type="domain" description="DNA-directed DNA polymerase family A palm" evidence="21">
    <location>
        <begin position="658"/>
        <end position="864"/>
    </location>
</feature>
<evidence type="ECO:0000256" key="16">
    <source>
        <dbReference type="NCBIfam" id="TIGR00593"/>
    </source>
</evidence>
<keyword evidence="10 17" id="KW-0378">Hydrolase</keyword>
<dbReference type="CDD" id="cd09859">
    <property type="entry name" value="PIN_53EXO"/>
    <property type="match status" value="1"/>
</dbReference>
<comment type="catalytic activity">
    <reaction evidence="15 17">
        <text>DNA(n) + a 2'-deoxyribonucleoside 5'-triphosphate = DNA(n+1) + diphosphate</text>
        <dbReference type="Rhea" id="RHEA:22508"/>
        <dbReference type="Rhea" id="RHEA-COMP:17339"/>
        <dbReference type="Rhea" id="RHEA-COMP:17340"/>
        <dbReference type="ChEBI" id="CHEBI:33019"/>
        <dbReference type="ChEBI" id="CHEBI:61560"/>
        <dbReference type="ChEBI" id="CHEBI:173112"/>
        <dbReference type="EC" id="2.7.7.7"/>
    </reaction>
</comment>
<dbReference type="CDD" id="cd06139">
    <property type="entry name" value="DNA_polA_I_Ecoli_like_exo"/>
    <property type="match status" value="1"/>
</dbReference>
<evidence type="ECO:0000256" key="11">
    <source>
        <dbReference type="ARBA" id="ARBA00022839"/>
    </source>
</evidence>
<dbReference type="InterPro" id="IPR012337">
    <property type="entry name" value="RNaseH-like_sf"/>
</dbReference>
<comment type="caution">
    <text evidence="22">The sequence shown here is derived from an EMBL/GenBank/DDBJ whole genome shotgun (WGS) entry which is preliminary data.</text>
</comment>
<dbReference type="SMART" id="SM00474">
    <property type="entry name" value="35EXOc"/>
    <property type="match status" value="1"/>
</dbReference>
<feature type="coiled-coil region" evidence="18">
    <location>
        <begin position="517"/>
        <end position="548"/>
    </location>
</feature>
<evidence type="ECO:0000256" key="10">
    <source>
        <dbReference type="ARBA" id="ARBA00022801"/>
    </source>
</evidence>
<evidence type="ECO:0000256" key="2">
    <source>
        <dbReference type="ARBA" id="ARBA00011541"/>
    </source>
</evidence>
<dbReference type="InterPro" id="IPR029060">
    <property type="entry name" value="PIN-like_dom_sf"/>
</dbReference>
<evidence type="ECO:0000256" key="18">
    <source>
        <dbReference type="SAM" id="Coils"/>
    </source>
</evidence>
<comment type="subunit">
    <text evidence="2">Single-chain monomer with multiple functions.</text>
</comment>
<dbReference type="Gene3D" id="3.30.420.10">
    <property type="entry name" value="Ribonuclease H-like superfamily/Ribonuclease H"/>
    <property type="match status" value="1"/>
</dbReference>
<gene>
    <name evidence="17 22" type="primary">polA</name>
    <name evidence="22" type="ORF">HFQ13_05240</name>
</gene>
<dbReference type="InterPro" id="IPR018320">
    <property type="entry name" value="DNA_polymerase_1"/>
</dbReference>
<dbReference type="PANTHER" id="PTHR10133:SF27">
    <property type="entry name" value="DNA POLYMERASE NU"/>
    <property type="match status" value="1"/>
</dbReference>
<protein>
    <recommendedName>
        <fullName evidence="4 16">DNA polymerase I</fullName>
        <ecNumber evidence="3 16">2.7.7.7</ecNumber>
    </recommendedName>
</protein>
<keyword evidence="11 17" id="KW-0269">Exonuclease</keyword>
<keyword evidence="6 17" id="KW-0548">Nucleotidyltransferase</keyword>
<evidence type="ECO:0000313" key="22">
    <source>
        <dbReference type="EMBL" id="MBU2787616.1"/>
    </source>
</evidence>
<dbReference type="Gene3D" id="3.30.70.370">
    <property type="match status" value="1"/>
</dbReference>
<evidence type="ECO:0000256" key="1">
    <source>
        <dbReference type="ARBA" id="ARBA00007705"/>
    </source>
</evidence>
<dbReference type="SUPFAM" id="SSF47807">
    <property type="entry name" value="5' to 3' exonuclease, C-terminal subdomain"/>
    <property type="match status" value="1"/>
</dbReference>
<evidence type="ECO:0000256" key="12">
    <source>
        <dbReference type="ARBA" id="ARBA00022932"/>
    </source>
</evidence>
<dbReference type="Pfam" id="PF02739">
    <property type="entry name" value="5_3_exonuc_N"/>
    <property type="match status" value="1"/>
</dbReference>
<comment type="function">
    <text evidence="17">In addition to polymerase activity, this DNA polymerase exhibits 3'-5' and 5'-3' exonuclease activity.</text>
</comment>
<dbReference type="GO" id="GO:0008408">
    <property type="term" value="F:3'-5' exonuclease activity"/>
    <property type="evidence" value="ECO:0007669"/>
    <property type="project" value="UniProtKB-UniRule"/>
</dbReference>
<evidence type="ECO:0000259" key="21">
    <source>
        <dbReference type="SMART" id="SM00482"/>
    </source>
</evidence>
<keyword evidence="8" id="KW-0540">Nuclease</keyword>
<keyword evidence="9 17" id="KW-0227">DNA damage</keyword>
<dbReference type="GO" id="GO:0003887">
    <property type="term" value="F:DNA-directed DNA polymerase activity"/>
    <property type="evidence" value="ECO:0007669"/>
    <property type="project" value="UniProtKB-UniRule"/>
</dbReference>
<evidence type="ECO:0000256" key="3">
    <source>
        <dbReference type="ARBA" id="ARBA00012417"/>
    </source>
</evidence>
<dbReference type="GO" id="GO:0003677">
    <property type="term" value="F:DNA binding"/>
    <property type="evidence" value="ECO:0007669"/>
    <property type="project" value="UniProtKB-UniRule"/>
</dbReference>
<accession>A0AAE2YPI7</accession>
<dbReference type="SMART" id="SM00279">
    <property type="entry name" value="HhH2"/>
    <property type="match status" value="1"/>
</dbReference>
<feature type="domain" description="5'-3' exonuclease" evidence="20">
    <location>
        <begin position="5"/>
        <end position="254"/>
    </location>
</feature>
<dbReference type="SUPFAM" id="SSF53098">
    <property type="entry name" value="Ribonuclease H-like"/>
    <property type="match status" value="1"/>
</dbReference>
<dbReference type="EMBL" id="JAAXYO010000048">
    <property type="protein sequence ID" value="MBU2787616.1"/>
    <property type="molecule type" value="Genomic_DNA"/>
</dbReference>
<dbReference type="NCBIfam" id="NF004397">
    <property type="entry name" value="PRK05755.1"/>
    <property type="match status" value="1"/>
</dbReference>
<dbReference type="InterPro" id="IPR002421">
    <property type="entry name" value="5-3_exonuclease"/>
</dbReference>
<evidence type="ECO:0000256" key="8">
    <source>
        <dbReference type="ARBA" id="ARBA00022722"/>
    </source>
</evidence>
<dbReference type="NCBIfam" id="TIGR00593">
    <property type="entry name" value="pola"/>
    <property type="match status" value="1"/>
</dbReference>
<dbReference type="CDD" id="cd09898">
    <property type="entry name" value="H3TH_53EXO"/>
    <property type="match status" value="1"/>
</dbReference>
<dbReference type="InterPro" id="IPR020046">
    <property type="entry name" value="5-3_exonucl_a-hlix_arch_N"/>
</dbReference>
<dbReference type="Gene3D" id="1.20.1060.10">
    <property type="entry name" value="Taq DNA Polymerase, Chain T, domain 4"/>
    <property type="match status" value="1"/>
</dbReference>
<dbReference type="CDD" id="cd08637">
    <property type="entry name" value="DNA_pol_A_pol_I_C"/>
    <property type="match status" value="1"/>
</dbReference>
<dbReference type="FunFam" id="1.10.150.20:FF:000002">
    <property type="entry name" value="DNA polymerase I"/>
    <property type="match status" value="1"/>
</dbReference>
<dbReference type="SUPFAM" id="SSF88723">
    <property type="entry name" value="PIN domain-like"/>
    <property type="match status" value="1"/>
</dbReference>
<dbReference type="InterPro" id="IPR043502">
    <property type="entry name" value="DNA/RNA_pol_sf"/>
</dbReference>
<dbReference type="PRINTS" id="PR00868">
    <property type="entry name" value="DNAPOLI"/>
</dbReference>
<dbReference type="InterPro" id="IPR002298">
    <property type="entry name" value="DNA_polymerase_A"/>
</dbReference>
<dbReference type="Pfam" id="PF01367">
    <property type="entry name" value="5_3_exonuc"/>
    <property type="match status" value="1"/>
</dbReference>
<dbReference type="RefSeq" id="WP_215872069.1">
    <property type="nucleotide sequence ID" value="NZ_JAAXYO010000048.1"/>
</dbReference>
<dbReference type="InterPro" id="IPR020045">
    <property type="entry name" value="DNA_polI_H3TH"/>
</dbReference>
<evidence type="ECO:0000256" key="6">
    <source>
        <dbReference type="ARBA" id="ARBA00022695"/>
    </source>
</evidence>
<evidence type="ECO:0000259" key="20">
    <source>
        <dbReference type="SMART" id="SM00475"/>
    </source>
</evidence>
<dbReference type="FunFam" id="1.20.1060.10:FF:000001">
    <property type="entry name" value="DNA polymerase I"/>
    <property type="match status" value="1"/>
</dbReference>
<evidence type="ECO:0000256" key="13">
    <source>
        <dbReference type="ARBA" id="ARBA00023125"/>
    </source>
</evidence>
<evidence type="ECO:0000256" key="14">
    <source>
        <dbReference type="ARBA" id="ARBA00023204"/>
    </source>
</evidence>
<dbReference type="FunFam" id="1.10.150.20:FF:000003">
    <property type="entry name" value="DNA polymerase I"/>
    <property type="match status" value="1"/>
</dbReference>
<keyword evidence="5 17" id="KW-0808">Transferase</keyword>
<dbReference type="Pfam" id="PF01612">
    <property type="entry name" value="DNA_pol_A_exo1"/>
    <property type="match status" value="1"/>
</dbReference>
<keyword evidence="13 17" id="KW-0238">DNA-binding</keyword>
<evidence type="ECO:0000256" key="4">
    <source>
        <dbReference type="ARBA" id="ARBA00020311"/>
    </source>
</evidence>
<name>A0AAE2YPI7_9PROT</name>
<dbReference type="InterPro" id="IPR002562">
    <property type="entry name" value="3'-5'_exonuclease_dom"/>
</dbReference>
<keyword evidence="14 17" id="KW-0234">DNA repair</keyword>
<dbReference type="Proteomes" id="UP001197378">
    <property type="component" value="Unassembled WGS sequence"/>
</dbReference>